<evidence type="ECO:0000256" key="3">
    <source>
        <dbReference type="ARBA" id="ARBA00022723"/>
    </source>
</evidence>
<name>A0ABQ8JJ38_DERPT</name>
<dbReference type="EMBL" id="NJHN03000036">
    <property type="protein sequence ID" value="KAH9422507.1"/>
    <property type="molecule type" value="Genomic_DNA"/>
</dbReference>
<reference evidence="8 9" key="1">
    <citation type="journal article" date="2018" name="J. Allergy Clin. Immunol.">
        <title>High-quality assembly of Dermatophagoides pteronyssinus genome and transcriptome reveals a wide range of novel allergens.</title>
        <authorList>
            <person name="Liu X.Y."/>
            <person name="Yang K.Y."/>
            <person name="Wang M.Q."/>
            <person name="Kwok J.S."/>
            <person name="Zeng X."/>
            <person name="Yang Z."/>
            <person name="Xiao X.J."/>
            <person name="Lau C.P."/>
            <person name="Li Y."/>
            <person name="Huang Z.M."/>
            <person name="Ba J.G."/>
            <person name="Yim A.K."/>
            <person name="Ouyang C.Y."/>
            <person name="Ngai S.M."/>
            <person name="Chan T.F."/>
            <person name="Leung E.L."/>
            <person name="Liu L."/>
            <person name="Liu Z.G."/>
            <person name="Tsui S.K."/>
        </authorList>
    </citation>
    <scope>NUCLEOTIDE SEQUENCE [LARGE SCALE GENOMIC DNA]</scope>
    <source>
        <strain evidence="8">Derp</strain>
    </source>
</reference>
<comment type="caution">
    <text evidence="8">The sequence shown here is derived from an EMBL/GenBank/DDBJ whole genome shotgun (WGS) entry which is preliminary data.</text>
</comment>
<evidence type="ECO:0000313" key="9">
    <source>
        <dbReference type="Proteomes" id="UP000887458"/>
    </source>
</evidence>
<comment type="cofactor">
    <cofactor evidence="1">
        <name>Fe(2+)</name>
        <dbReference type="ChEBI" id="CHEBI:29033"/>
    </cofactor>
</comment>
<keyword evidence="5" id="KW-0408">Iron</keyword>
<keyword evidence="3" id="KW-0479">Metal-binding</keyword>
<dbReference type="Gene3D" id="2.60.120.650">
    <property type="entry name" value="Cupin"/>
    <property type="match status" value="1"/>
</dbReference>
<sequence>MANIEQKSSILEFVDKNIANDSKQLPNHSIQIFIIHSIVREFVQEFETIYGHKFCHLDQYNNSQSWQSLQLATEINNGDNENMIDDLTLKNAHDFTEEYVDKVVSDFIRIFSEKKFVKFFNESNCDCGFDNSRGSFYELSIRWSTIITDKLWEQIHTGMWANVSIFSRMIYSYHKWLQSLLILLTIQIPTNNIIDLLIESLKLLDDGLIMSPDLRNRLLSKMASILHQVLVMILDRLSPNVQFEWNLKWKQWNTLAEKKFETNRNLYFPLDMLRFPIKTIDHQLEMLEFEQNFLRQNRPFIIKRGFNDWPCLNERKWSLKYLLKKMAFRRVPVEIGSKYTSDDWSQKIMFIHEFMEKWIFQHSKPIGYMAQHNLFDQIIDLHYDIDVPIYCAISDSSNDHDDDDDDVQDDDDNNKLNSAINFEINAWFGPAGTISPLHFDGRNNFFLQVIGTKYVRLYSPETSDKQIYPNPKDSLLWNTSQVDFENVDEELHPEFKNIHPNLIHDCFLNEGDVLFIPKNWWHFVRSYSDSFSINYWWS</sequence>
<accession>A0ABQ8JJ38</accession>
<evidence type="ECO:0000256" key="4">
    <source>
        <dbReference type="ARBA" id="ARBA00023002"/>
    </source>
</evidence>
<dbReference type="Pfam" id="PF13621">
    <property type="entry name" value="Cupin_8"/>
    <property type="match status" value="1"/>
</dbReference>
<dbReference type="PANTHER" id="PTHR12461:SF106">
    <property type="entry name" value="BIFUNCTIONAL PEPTIDASE AND ARGINYL-HYDROXYLASE JMJD5"/>
    <property type="match status" value="1"/>
</dbReference>
<reference evidence="8 9" key="2">
    <citation type="journal article" date="2022" name="Mol. Biol. Evol.">
        <title>Comparative Genomics Reveals Insights into the Divergent Evolution of Astigmatic Mites and Household Pest Adaptations.</title>
        <authorList>
            <person name="Xiong Q."/>
            <person name="Wan A.T."/>
            <person name="Liu X."/>
            <person name="Fung C.S."/>
            <person name="Xiao X."/>
            <person name="Malainual N."/>
            <person name="Hou J."/>
            <person name="Wang L."/>
            <person name="Wang M."/>
            <person name="Yang K.Y."/>
            <person name="Cui Y."/>
            <person name="Leung E.L."/>
            <person name="Nong W."/>
            <person name="Shin S.K."/>
            <person name="Au S.W."/>
            <person name="Jeong K.Y."/>
            <person name="Chew F.T."/>
            <person name="Hui J.H."/>
            <person name="Leung T.F."/>
            <person name="Tungtrongchitr A."/>
            <person name="Zhong N."/>
            <person name="Liu Z."/>
            <person name="Tsui S.K."/>
        </authorList>
    </citation>
    <scope>NUCLEOTIDE SEQUENCE [LARGE SCALE GENOMIC DNA]</scope>
    <source>
        <strain evidence="8">Derp</strain>
    </source>
</reference>
<feature type="domain" description="JmjC" evidence="7">
    <location>
        <begin position="396"/>
        <end position="538"/>
    </location>
</feature>
<dbReference type="InterPro" id="IPR041667">
    <property type="entry name" value="Cupin_8"/>
</dbReference>
<evidence type="ECO:0000313" key="8">
    <source>
        <dbReference type="EMBL" id="KAH9422507.1"/>
    </source>
</evidence>
<comment type="subcellular location">
    <subcellularLocation>
        <location evidence="2">Nucleus</location>
    </subcellularLocation>
</comment>
<dbReference type="PANTHER" id="PTHR12461">
    <property type="entry name" value="HYPOXIA-INDUCIBLE FACTOR 1 ALPHA INHIBITOR-RELATED"/>
    <property type="match status" value="1"/>
</dbReference>
<evidence type="ECO:0000256" key="1">
    <source>
        <dbReference type="ARBA" id="ARBA00001954"/>
    </source>
</evidence>
<organism evidence="8 9">
    <name type="scientific">Dermatophagoides pteronyssinus</name>
    <name type="common">European house dust mite</name>
    <dbReference type="NCBI Taxonomy" id="6956"/>
    <lineage>
        <taxon>Eukaryota</taxon>
        <taxon>Metazoa</taxon>
        <taxon>Ecdysozoa</taxon>
        <taxon>Arthropoda</taxon>
        <taxon>Chelicerata</taxon>
        <taxon>Arachnida</taxon>
        <taxon>Acari</taxon>
        <taxon>Acariformes</taxon>
        <taxon>Sarcoptiformes</taxon>
        <taxon>Astigmata</taxon>
        <taxon>Psoroptidia</taxon>
        <taxon>Analgoidea</taxon>
        <taxon>Pyroglyphidae</taxon>
        <taxon>Dermatophagoidinae</taxon>
        <taxon>Dermatophagoides</taxon>
    </lineage>
</organism>
<dbReference type="Proteomes" id="UP000887458">
    <property type="component" value="Unassembled WGS sequence"/>
</dbReference>
<protein>
    <submittedName>
        <fullName evidence="8">Lysine-specific demethylase 8</fullName>
    </submittedName>
</protein>
<keyword evidence="6" id="KW-0539">Nucleus</keyword>
<evidence type="ECO:0000256" key="2">
    <source>
        <dbReference type="ARBA" id="ARBA00004123"/>
    </source>
</evidence>
<evidence type="ECO:0000256" key="5">
    <source>
        <dbReference type="ARBA" id="ARBA00023004"/>
    </source>
</evidence>
<keyword evidence="4" id="KW-0560">Oxidoreductase</keyword>
<dbReference type="SUPFAM" id="SSF51197">
    <property type="entry name" value="Clavaminate synthase-like"/>
    <property type="match status" value="1"/>
</dbReference>
<dbReference type="PROSITE" id="PS51184">
    <property type="entry name" value="JMJC"/>
    <property type="match status" value="1"/>
</dbReference>
<evidence type="ECO:0000259" key="7">
    <source>
        <dbReference type="PROSITE" id="PS51184"/>
    </source>
</evidence>
<proteinExistence type="predicted"/>
<gene>
    <name evidence="8" type="primary">KDM8</name>
    <name evidence="8" type="ORF">DERP_003183</name>
</gene>
<dbReference type="InterPro" id="IPR003347">
    <property type="entry name" value="JmjC_dom"/>
</dbReference>
<keyword evidence="9" id="KW-1185">Reference proteome</keyword>
<evidence type="ECO:0000256" key="6">
    <source>
        <dbReference type="ARBA" id="ARBA00023242"/>
    </source>
</evidence>